<dbReference type="Proteomes" id="UP001148614">
    <property type="component" value="Unassembled WGS sequence"/>
</dbReference>
<dbReference type="EMBL" id="JANPWZ010000413">
    <property type="protein sequence ID" value="KAJ3577197.1"/>
    <property type="molecule type" value="Genomic_DNA"/>
</dbReference>
<evidence type="ECO:0000313" key="2">
    <source>
        <dbReference type="EMBL" id="KAJ3577197.1"/>
    </source>
</evidence>
<organism evidence="2 3">
    <name type="scientific">Xylaria arbuscula</name>
    <dbReference type="NCBI Taxonomy" id="114810"/>
    <lineage>
        <taxon>Eukaryota</taxon>
        <taxon>Fungi</taxon>
        <taxon>Dikarya</taxon>
        <taxon>Ascomycota</taxon>
        <taxon>Pezizomycotina</taxon>
        <taxon>Sordariomycetes</taxon>
        <taxon>Xylariomycetidae</taxon>
        <taxon>Xylariales</taxon>
        <taxon>Xylariaceae</taxon>
        <taxon>Xylaria</taxon>
    </lineage>
</organism>
<name>A0A9W8NIL2_9PEZI</name>
<comment type="caution">
    <text evidence="2">The sequence shown here is derived from an EMBL/GenBank/DDBJ whole genome shotgun (WGS) entry which is preliminary data.</text>
</comment>
<protein>
    <submittedName>
        <fullName evidence="2">Uncharacterized protein</fullName>
    </submittedName>
</protein>
<proteinExistence type="predicted"/>
<gene>
    <name evidence="2" type="ORF">NPX13_g3368</name>
</gene>
<keyword evidence="3" id="KW-1185">Reference proteome</keyword>
<reference evidence="2" key="1">
    <citation type="submission" date="2022-07" db="EMBL/GenBank/DDBJ databases">
        <title>Genome Sequence of Xylaria arbuscula.</title>
        <authorList>
            <person name="Buettner E."/>
        </authorList>
    </citation>
    <scope>NUCLEOTIDE SEQUENCE</scope>
    <source>
        <strain evidence="2">VT107</strain>
    </source>
</reference>
<feature type="compositionally biased region" description="Basic and acidic residues" evidence="1">
    <location>
        <begin position="9"/>
        <end position="29"/>
    </location>
</feature>
<dbReference type="AlphaFoldDB" id="A0A9W8NIL2"/>
<accession>A0A9W8NIL2</accession>
<sequence>MCLDPNLGDDNHDGRERKPGTDTDTDHEHRSKWARRLRSSWGPHWECEESVYGDCYLDVDSLILLCKQVSLEVSDRLADIATINVTDLDTLVTLLRCDRSGVAFDSRWLKNVRDLRLTFRLPLAFYRKLEDGEEEEEEENMIAGQMSTDSTASRISWARLWPAILESRQLRTLQIWLDHDDPSSWSIAKERIGLRALSAALMARKEALSQANEVRTQAMEVVANLPKLHPAWAAPKSHFTQESESLPFTILRRYRQRYFYEEKDNGELGINYSPDFPEMECFRDPEVLPEWPLEEIEDIEREAIERGEDVTNLFNELATPSFVCY</sequence>
<evidence type="ECO:0000313" key="3">
    <source>
        <dbReference type="Proteomes" id="UP001148614"/>
    </source>
</evidence>
<evidence type="ECO:0000256" key="1">
    <source>
        <dbReference type="SAM" id="MobiDB-lite"/>
    </source>
</evidence>
<feature type="region of interest" description="Disordered" evidence="1">
    <location>
        <begin position="1"/>
        <end position="29"/>
    </location>
</feature>